<organism evidence="6 7">
    <name type="scientific">Pelotomaculum schinkii</name>
    <dbReference type="NCBI Taxonomy" id="78350"/>
    <lineage>
        <taxon>Bacteria</taxon>
        <taxon>Bacillati</taxon>
        <taxon>Bacillota</taxon>
        <taxon>Clostridia</taxon>
        <taxon>Eubacteriales</taxon>
        <taxon>Desulfotomaculaceae</taxon>
        <taxon>Pelotomaculum</taxon>
    </lineage>
</organism>
<dbReference type="GO" id="GO:0043722">
    <property type="term" value="F:4-hydroxyphenylacetate decarboxylase activity"/>
    <property type="evidence" value="ECO:0007669"/>
    <property type="project" value="UniProtKB-EC"/>
</dbReference>
<dbReference type="EC" id="4.1.1.83" evidence="6"/>
<dbReference type="AlphaFoldDB" id="A0A4Y7RAB2"/>
<accession>A0A4Y7RAB2</accession>
<comment type="caution">
    <text evidence="6">The sequence shown here is derived from an EMBL/GenBank/DDBJ whole genome shotgun (WGS) entry which is preliminary data.</text>
</comment>
<feature type="domain" description="Glycine radical" evidence="4">
    <location>
        <begin position="726"/>
        <end position="847"/>
    </location>
</feature>
<protein>
    <submittedName>
        <fullName evidence="6">4-hydroxyphenylacetate decarboxylase large subunit</fullName>
        <ecNumber evidence="6">4.1.1.83</ecNumber>
    </submittedName>
</protein>
<keyword evidence="2 6" id="KW-0456">Lyase</keyword>
<dbReference type="PANTHER" id="PTHR43641">
    <property type="entry name" value="FORMATE ACETYLTRANSFERASE 3-RELATED"/>
    <property type="match status" value="1"/>
</dbReference>
<dbReference type="InterPro" id="IPR001150">
    <property type="entry name" value="Gly_radical"/>
</dbReference>
<evidence type="ECO:0000313" key="7">
    <source>
        <dbReference type="Proteomes" id="UP000298324"/>
    </source>
</evidence>
<dbReference type="Gene3D" id="3.20.70.20">
    <property type="match status" value="1"/>
</dbReference>
<dbReference type="Pfam" id="PF01228">
    <property type="entry name" value="Gly_radical"/>
    <property type="match status" value="1"/>
</dbReference>
<dbReference type="GO" id="GO:0005829">
    <property type="term" value="C:cytosol"/>
    <property type="evidence" value="ECO:0007669"/>
    <property type="project" value="TreeGrafter"/>
</dbReference>
<evidence type="ECO:0000256" key="3">
    <source>
        <dbReference type="PROSITE-ProRule" id="PRU00493"/>
    </source>
</evidence>
<dbReference type="SUPFAM" id="SSF51998">
    <property type="entry name" value="PFL-like glycyl radical enzymes"/>
    <property type="match status" value="1"/>
</dbReference>
<dbReference type="InterPro" id="IPR051215">
    <property type="entry name" value="GRE"/>
</dbReference>
<dbReference type="InterPro" id="IPR010098">
    <property type="entry name" value="PFL2/GDeHydtase_fam"/>
</dbReference>
<keyword evidence="1 3" id="KW-0556">Organic radical</keyword>
<evidence type="ECO:0000256" key="2">
    <source>
        <dbReference type="ARBA" id="ARBA00023239"/>
    </source>
</evidence>
<proteinExistence type="predicted"/>
<dbReference type="InterPro" id="IPR004184">
    <property type="entry name" value="PFL_dom"/>
</dbReference>
<evidence type="ECO:0000256" key="1">
    <source>
        <dbReference type="ARBA" id="ARBA00022818"/>
    </source>
</evidence>
<dbReference type="Proteomes" id="UP000298324">
    <property type="component" value="Unassembled WGS sequence"/>
</dbReference>
<dbReference type="EMBL" id="QFGA01000002">
    <property type="protein sequence ID" value="TEB05716.1"/>
    <property type="molecule type" value="Genomic_DNA"/>
</dbReference>
<keyword evidence="7" id="KW-1185">Reference proteome</keyword>
<evidence type="ECO:0000259" key="5">
    <source>
        <dbReference type="PROSITE" id="PS51554"/>
    </source>
</evidence>
<dbReference type="Pfam" id="PF02901">
    <property type="entry name" value="PFL-like"/>
    <property type="match status" value="1"/>
</dbReference>
<gene>
    <name evidence="6" type="primary">hpdB_2</name>
    <name evidence="6" type="ORF">Psch_02757</name>
</gene>
<feature type="modified residue" description="Glycine radical" evidence="3">
    <location>
        <position position="822"/>
    </location>
</feature>
<name>A0A4Y7RAB2_9FIRM</name>
<reference evidence="6 7" key="1">
    <citation type="journal article" date="2018" name="Environ. Microbiol.">
        <title>Novel energy conservation strategies and behaviour of Pelotomaculum schinkii driving syntrophic propionate catabolism.</title>
        <authorList>
            <person name="Hidalgo-Ahumada C.A.P."/>
            <person name="Nobu M.K."/>
            <person name="Narihiro T."/>
            <person name="Tamaki H."/>
            <person name="Liu W.T."/>
            <person name="Kamagata Y."/>
            <person name="Stams A.J.M."/>
            <person name="Imachi H."/>
            <person name="Sousa D.Z."/>
        </authorList>
    </citation>
    <scope>NUCLEOTIDE SEQUENCE [LARGE SCALE GENOMIC DNA]</scope>
    <source>
        <strain evidence="6 7">HH</strain>
    </source>
</reference>
<dbReference type="PANTHER" id="PTHR43641:SF2">
    <property type="entry name" value="DEHYDRATASE YBIW-RELATED"/>
    <property type="match status" value="1"/>
</dbReference>
<dbReference type="PROSITE" id="PS51149">
    <property type="entry name" value="GLY_RADICAL_2"/>
    <property type="match status" value="1"/>
</dbReference>
<dbReference type="NCBIfam" id="TIGR01774">
    <property type="entry name" value="PFL2-3"/>
    <property type="match status" value="1"/>
</dbReference>
<dbReference type="PROSITE" id="PS51554">
    <property type="entry name" value="PFL"/>
    <property type="match status" value="1"/>
</dbReference>
<evidence type="ECO:0000259" key="4">
    <source>
        <dbReference type="PROSITE" id="PS51149"/>
    </source>
</evidence>
<feature type="domain" description="PFL" evidence="5">
    <location>
        <begin position="37"/>
        <end position="715"/>
    </location>
</feature>
<evidence type="ECO:0000313" key="6">
    <source>
        <dbReference type="EMBL" id="TEB05716.1"/>
    </source>
</evidence>
<sequence length="847" mass="94835">MSVAEKLIGTEPCAIEPFDKDWGVGVSGMVDNPSPFPRVNRILKDTAKTTSGTIDANRALLVTEAYKKYAGYPQIVKVAHGVSNMLRNTPIFIYQDELLVGGLGVPKKHAPVFPEFGLDWLLGEIDNGLLNYSEKRTHDFFDYTAETEKSLKEIRDFWHGQCIEDVTLPMLTDEEIKGSYLGKGLFLPNAYIYSGAGHTSINYEKLFKLGFGGIRKQIEEQMRKLDLCLPEDIKKNNFYEATLITCDAATEYIMRFSRLARKMSASEPSAGRKKELQQMADNLAWISANPPRTFWEAIQLQLLANNMVQMESNGHSISYGRFDQYMYPFYKNDIKNGTATREFMQELIECFFIKIFEQNKVRDINSITVFANGGIGGPCLTVGGIGKDGLDATNDLTFMTMDAHVHTRIPTPWMAVRLHNNTPWELKVKLANLIKLGTGEPKIFNDEATIPSMLSNGRSVEDCRDYQVVGCVEPDATGKEYGWHDAAYFNMAKVLELAINDGRCLECSSTCPRWEKCGSVGKRLGLQTGSLADFKTFDEVLEAYDRQMKYWCDRMVKFLNAIDIVHQEIKPLPYLSLLNEDCIEKGMDVTAGGAKYNFSGPQAVGIGTVGDGLATIKQLVFEEKKVTGEELLTAVKKNWEGYEPLYALVNSDKIHHYGNDDDYVDKLAKFGLDTYCKHIEKRPNAHGGWFQPGSYSVAVNVAFGGFQWASVEGREAFEPISDCMGAVHTHKACHDTEGPSAICKSVTKLDHGRCANGTLLNWKFTPTTLTGETGRDNLISLLETYVQRKGMHSQFTVVSRDTLLDAQAHPDNYRGLLVRVAGYSAYFVELSKELQDDIIGRTELSFD</sequence>